<reference evidence="9" key="1">
    <citation type="journal article" date="2022" name="Nat. Microbiol.">
        <title>Unique mobile elements and scalable gene flow at the prokaryote-eukaryote boundary revealed by circularized Asgard archaea genomes.</title>
        <authorList>
            <person name="Wu F."/>
            <person name="Speth D.R."/>
            <person name="Philosof A."/>
            <person name="Cremiere A."/>
            <person name="Narayanan A."/>
            <person name="Barco R.A."/>
            <person name="Connon S.A."/>
            <person name="Amend J.P."/>
            <person name="Antoshechkin I.A."/>
            <person name="Orphan V.J."/>
        </authorList>
    </citation>
    <scope>NUCLEOTIDE SEQUENCE</scope>
    <source>
        <strain evidence="9">PM71</strain>
    </source>
</reference>
<comment type="similarity">
    <text evidence="8">Belongs to the SecE/SEC61-gamma family.</text>
</comment>
<keyword evidence="1 8" id="KW-0813">Transport</keyword>
<evidence type="ECO:0000256" key="7">
    <source>
        <dbReference type="ARBA" id="ARBA00037847"/>
    </source>
</evidence>
<keyword evidence="6 8" id="KW-0472">Membrane</keyword>
<keyword evidence="3 8" id="KW-0653">Protein transport</keyword>
<evidence type="ECO:0000256" key="3">
    <source>
        <dbReference type="ARBA" id="ARBA00022927"/>
    </source>
</evidence>
<dbReference type="GO" id="GO:0008320">
    <property type="term" value="F:protein transmembrane transporter activity"/>
    <property type="evidence" value="ECO:0007669"/>
    <property type="project" value="UniProtKB-UniRule"/>
</dbReference>
<evidence type="ECO:0000313" key="9">
    <source>
        <dbReference type="EMBL" id="UJG40001.1"/>
    </source>
</evidence>
<dbReference type="Pfam" id="PF00584">
    <property type="entry name" value="SecE"/>
    <property type="match status" value="1"/>
</dbReference>
<comment type="subcellular location">
    <subcellularLocation>
        <location evidence="8">Cell membrane</location>
        <topology evidence="8">Single-pass membrane protein</topology>
    </subcellularLocation>
    <subcellularLocation>
        <location evidence="7">Endomembrane system</location>
        <topology evidence="7">Single-pass membrane protein</topology>
    </subcellularLocation>
</comment>
<dbReference type="NCBIfam" id="TIGR00327">
    <property type="entry name" value="secE_euk_arch"/>
    <property type="match status" value="1"/>
</dbReference>
<evidence type="ECO:0000256" key="6">
    <source>
        <dbReference type="ARBA" id="ARBA00023136"/>
    </source>
</evidence>
<evidence type="ECO:0000256" key="8">
    <source>
        <dbReference type="HAMAP-Rule" id="MF_00422"/>
    </source>
</evidence>
<comment type="function">
    <text evidence="8">Essential subunit of the Sec protein translocation channel SecYEG. Clamps together the 2 halves of SecY. May contact the channel plug during translocation.</text>
</comment>
<gene>
    <name evidence="8" type="primary">secE</name>
    <name evidence="9" type="ORF">K9W45_09115</name>
</gene>
<dbReference type="InterPro" id="IPR023391">
    <property type="entry name" value="Prot_translocase_SecE_dom_sf"/>
</dbReference>
<dbReference type="GO" id="GO:0065002">
    <property type="term" value="P:intracellular protein transmembrane transport"/>
    <property type="evidence" value="ECO:0007669"/>
    <property type="project" value="UniProtKB-UniRule"/>
</dbReference>
<name>A0A9Y1FKK8_9ARCH</name>
<keyword evidence="8" id="KW-1003">Cell membrane</keyword>
<protein>
    <recommendedName>
        <fullName evidence="8">Protein translocase subunit SecE</fullName>
    </recommendedName>
    <alternativeName>
        <fullName evidence="8">Protein transport protein Sec61 gamma subunit homolog</fullName>
    </alternativeName>
</protein>
<evidence type="ECO:0000256" key="5">
    <source>
        <dbReference type="ARBA" id="ARBA00023010"/>
    </source>
</evidence>
<keyword evidence="2 8" id="KW-0812">Transmembrane</keyword>
<dbReference type="EMBL" id="CP084166">
    <property type="protein sequence ID" value="UJG40001.1"/>
    <property type="molecule type" value="Genomic_DNA"/>
</dbReference>
<evidence type="ECO:0000256" key="2">
    <source>
        <dbReference type="ARBA" id="ARBA00022692"/>
    </source>
</evidence>
<dbReference type="GO" id="GO:0012505">
    <property type="term" value="C:endomembrane system"/>
    <property type="evidence" value="ECO:0007669"/>
    <property type="project" value="UniProtKB-SubCell"/>
</dbReference>
<dbReference type="InterPro" id="IPR008158">
    <property type="entry name" value="Translocase_Sec61-g"/>
</dbReference>
<comment type="subunit">
    <text evidence="8">Component of the Sec protein translocase complex. Heterotrimer consisting of SecY (alpha), SecG (beta) and SecE (gamma) subunits. The heterotrimers can form oligomers, although 1 heterotrimer is thought to be able to translocate proteins. Interacts with the ribosome. May interact with SecDF, and other proteins may be involved.</text>
</comment>
<accession>A0A9Y1FKK8</accession>
<dbReference type="InterPro" id="IPR001901">
    <property type="entry name" value="Translocase_SecE/Sec61-g"/>
</dbReference>
<dbReference type="AlphaFoldDB" id="A0A9Y1FKK8"/>
<dbReference type="GO" id="GO:0005886">
    <property type="term" value="C:plasma membrane"/>
    <property type="evidence" value="ECO:0007669"/>
    <property type="project" value="UniProtKB-SubCell"/>
</dbReference>
<dbReference type="HAMAP" id="MF_00422">
    <property type="entry name" value="SecE"/>
    <property type="match status" value="1"/>
</dbReference>
<dbReference type="GO" id="GO:0009306">
    <property type="term" value="P:protein secretion"/>
    <property type="evidence" value="ECO:0007669"/>
    <property type="project" value="UniProtKB-UniRule"/>
</dbReference>
<organism evidence="9">
    <name type="scientific">Candidatus Heimdallarchaeum aukensis</name>
    <dbReference type="NCBI Taxonomy" id="2876573"/>
    <lineage>
        <taxon>Archaea</taxon>
        <taxon>Promethearchaeati</taxon>
        <taxon>Candidatus Heimdallarchaeota</taxon>
        <taxon>Candidatus Heimdallarchaeia (ex Rinke et al. 2021) (nom. nud.)</taxon>
        <taxon>Candidatus Heimdallarchaeales</taxon>
        <taxon>Candidatus Heimdallarchaeaceae</taxon>
        <taxon>Candidatus Heimdallarchaeum</taxon>
    </lineage>
</organism>
<dbReference type="Proteomes" id="UP001201020">
    <property type="component" value="Chromosome"/>
</dbReference>
<keyword evidence="5 8" id="KW-0811">Translocation</keyword>
<dbReference type="GO" id="GO:0006605">
    <property type="term" value="P:protein targeting"/>
    <property type="evidence" value="ECO:0007669"/>
    <property type="project" value="UniProtKB-UniRule"/>
</dbReference>
<sequence>MSKFINNTRSFVIRSRRLLRHAKKPSRRELSMTAKITALGIIVIGLIGWVLHLMFNVILDAINK</sequence>
<evidence type="ECO:0000256" key="4">
    <source>
        <dbReference type="ARBA" id="ARBA00022989"/>
    </source>
</evidence>
<dbReference type="Gene3D" id="1.20.5.820">
    <property type="entry name" value="Preprotein translocase SecE subunit"/>
    <property type="match status" value="1"/>
</dbReference>
<feature type="transmembrane region" description="Helical" evidence="8">
    <location>
        <begin position="36"/>
        <end position="59"/>
    </location>
</feature>
<keyword evidence="4 8" id="KW-1133">Transmembrane helix</keyword>
<evidence type="ECO:0000256" key="1">
    <source>
        <dbReference type="ARBA" id="ARBA00022448"/>
    </source>
</evidence>
<dbReference type="SUPFAM" id="SSF103456">
    <property type="entry name" value="Preprotein translocase SecE subunit"/>
    <property type="match status" value="1"/>
</dbReference>
<proteinExistence type="inferred from homology"/>